<feature type="transmembrane region" description="Helical" evidence="1">
    <location>
        <begin position="138"/>
        <end position="160"/>
    </location>
</feature>
<feature type="transmembrane region" description="Helical" evidence="1">
    <location>
        <begin position="28"/>
        <end position="46"/>
    </location>
</feature>
<accession>A0A1F5YDN9</accession>
<gene>
    <name evidence="2" type="ORF">A2Z86_01195</name>
</gene>
<feature type="transmembrane region" description="Helical" evidence="1">
    <location>
        <begin position="114"/>
        <end position="132"/>
    </location>
</feature>
<name>A0A1F5YDN9_9BACT</name>
<evidence type="ECO:0000256" key="1">
    <source>
        <dbReference type="SAM" id="Phobius"/>
    </source>
</evidence>
<organism evidence="2 3">
    <name type="scientific">Candidatus Glassbacteria bacterium GWA2_58_10</name>
    <dbReference type="NCBI Taxonomy" id="1817865"/>
    <lineage>
        <taxon>Bacteria</taxon>
        <taxon>Candidatus Glassiibacteriota</taxon>
    </lineage>
</organism>
<dbReference type="EMBL" id="MFIV01000130">
    <property type="protein sequence ID" value="OGF98307.1"/>
    <property type="molecule type" value="Genomic_DNA"/>
</dbReference>
<feature type="transmembrane region" description="Helical" evidence="1">
    <location>
        <begin position="378"/>
        <end position="403"/>
    </location>
</feature>
<evidence type="ECO:0008006" key="4">
    <source>
        <dbReference type="Google" id="ProtNLM"/>
    </source>
</evidence>
<sequence length="560" mass="62131">MAWLSVFRFTFVNSKPIPAVISFSRKHWPVLLALGLYLSAVALSLLRSLPQTGGKLVYALDDPYIHMAIARSLSQHGVWGVTSLGFTGCSSAPLWTALLALFFRLAGVRDWIPLLLNLSIGIIFLLWLNYFLKRRLSGSLPVFSLLLAVIFMTALPGLAFTGLEHGLQTFFILLFATLSASLLSGEGGRRQELSLLALAPLQALVRFECLFPLLTVCILFALRRKFRFALLLLILGALPVLLYGAWSVSRGWYFLPNSVLLKGNIHFSSPKQAVKLLVFSYYKLAENPHLLVLLLGALALIGRELRDGNGIWKPSTILLIIFSAVTVLHLQFAGTLNFFRYDAYLVALGIVAVGLPAWGILAPWYAKLAREGPAGLPLILALSLALLLSPLVLRASRAFLWIAPATRNISQQQCRMAAFLDRYYRGRAVALNDIGAVCYYADIDCLDLFGLASLEVARLKQEGRYDSRAIAALAEKRGVKIAILYRKWYDNYGGLPAEWIEVGRWRILRNLVCGDDEVTFYATDRPAAGELMKNLRDYSALLPGDVLQSGRYRYEASGIN</sequence>
<reference evidence="2 3" key="1">
    <citation type="journal article" date="2016" name="Nat. Commun.">
        <title>Thousands of microbial genomes shed light on interconnected biogeochemical processes in an aquifer system.</title>
        <authorList>
            <person name="Anantharaman K."/>
            <person name="Brown C.T."/>
            <person name="Hug L.A."/>
            <person name="Sharon I."/>
            <person name="Castelle C.J."/>
            <person name="Probst A.J."/>
            <person name="Thomas B.C."/>
            <person name="Singh A."/>
            <person name="Wilkins M.J."/>
            <person name="Karaoz U."/>
            <person name="Brodie E.L."/>
            <person name="Williams K.H."/>
            <person name="Hubbard S.S."/>
            <person name="Banfield J.F."/>
        </authorList>
    </citation>
    <scope>NUCLEOTIDE SEQUENCE [LARGE SCALE GENOMIC DNA]</scope>
</reference>
<feature type="transmembrane region" description="Helical" evidence="1">
    <location>
        <begin position="317"/>
        <end position="339"/>
    </location>
</feature>
<comment type="caution">
    <text evidence="2">The sequence shown here is derived from an EMBL/GenBank/DDBJ whole genome shotgun (WGS) entry which is preliminary data.</text>
</comment>
<keyword evidence="1" id="KW-1133">Transmembrane helix</keyword>
<feature type="transmembrane region" description="Helical" evidence="1">
    <location>
        <begin position="203"/>
        <end position="222"/>
    </location>
</feature>
<feature type="transmembrane region" description="Helical" evidence="1">
    <location>
        <begin position="229"/>
        <end position="246"/>
    </location>
</feature>
<evidence type="ECO:0000313" key="2">
    <source>
        <dbReference type="EMBL" id="OGF98307.1"/>
    </source>
</evidence>
<dbReference type="Proteomes" id="UP000176992">
    <property type="component" value="Unassembled WGS sequence"/>
</dbReference>
<keyword evidence="1" id="KW-0812">Transmembrane</keyword>
<evidence type="ECO:0000313" key="3">
    <source>
        <dbReference type="Proteomes" id="UP000176992"/>
    </source>
</evidence>
<protein>
    <recommendedName>
        <fullName evidence="4">Glycosyltransferase RgtA/B/C/D-like domain-containing protein</fullName>
    </recommendedName>
</protein>
<keyword evidence="1" id="KW-0472">Membrane</keyword>
<feature type="transmembrane region" description="Helical" evidence="1">
    <location>
        <begin position="77"/>
        <end position="102"/>
    </location>
</feature>
<dbReference type="AlphaFoldDB" id="A0A1F5YDN9"/>
<feature type="transmembrane region" description="Helical" evidence="1">
    <location>
        <begin position="345"/>
        <end position="366"/>
    </location>
</feature>
<proteinExistence type="predicted"/>